<sequence length="336" mass="36056">MSFIQVGDLAQHLMMRRQNTFLKTQMTTLTQELASGRKSDIAGAVSADFSVLGDVEHTLTLLEGHAMALKDARLFTDTVQNVLEQVQTQSQALGTSLLSVMSAGLEEPINSTIGKARESFDAIVSNLNAQVAGRGLFSGAATQSAALAAADAMLSDLSTALTGALTVSDIVNTVDQWFMAPGDGFESMGYQGAAESLAPFKLGEHETVRHELTADSMELRTLLRDTALAALAGDSGLSLDLSQKKQLLEVAGEGLLTQQEGLTRIRSDLGFVQERIANIETQNAARRTSLQITRNTLTAADPFETATQLEAAQVQLETLYTVTARLSRLSLMDYLR</sequence>
<organism evidence="2 3">
    <name type="scientific">Shimia aestuarii</name>
    <dbReference type="NCBI Taxonomy" id="254406"/>
    <lineage>
        <taxon>Bacteria</taxon>
        <taxon>Pseudomonadati</taxon>
        <taxon>Pseudomonadota</taxon>
        <taxon>Alphaproteobacteria</taxon>
        <taxon>Rhodobacterales</taxon>
        <taxon>Roseobacteraceae</taxon>
    </lineage>
</organism>
<dbReference type="RefSeq" id="WP_093092106.1">
    <property type="nucleotide sequence ID" value="NZ_FOTQ01000001.1"/>
</dbReference>
<keyword evidence="2" id="KW-0282">Flagellum</keyword>
<evidence type="ECO:0000313" key="3">
    <source>
        <dbReference type="Proteomes" id="UP000199144"/>
    </source>
</evidence>
<evidence type="ECO:0000313" key="2">
    <source>
        <dbReference type="EMBL" id="SFL75849.1"/>
    </source>
</evidence>
<dbReference type="AlphaFoldDB" id="A0A1I4KAZ3"/>
<dbReference type="OrthoDB" id="7312911at2"/>
<dbReference type="STRING" id="254406.SAMN04488042_1011396"/>
<feature type="domain" description="Flagellin C-terminal" evidence="1">
    <location>
        <begin position="260"/>
        <end position="335"/>
    </location>
</feature>
<gene>
    <name evidence="2" type="ORF">SAMN04488042_1011396</name>
</gene>
<accession>A0A1I4KAZ3</accession>
<evidence type="ECO:0000259" key="1">
    <source>
        <dbReference type="Pfam" id="PF00700"/>
    </source>
</evidence>
<dbReference type="Proteomes" id="UP000199144">
    <property type="component" value="Unassembled WGS sequence"/>
</dbReference>
<dbReference type="InterPro" id="IPR046358">
    <property type="entry name" value="Flagellin_C"/>
</dbReference>
<keyword evidence="3" id="KW-1185">Reference proteome</keyword>
<dbReference type="EMBL" id="FOTQ01000001">
    <property type="protein sequence ID" value="SFL75849.1"/>
    <property type="molecule type" value="Genomic_DNA"/>
</dbReference>
<keyword evidence="2" id="KW-0966">Cell projection</keyword>
<keyword evidence="2" id="KW-0969">Cilium</keyword>
<name>A0A1I4KAZ3_9RHOB</name>
<protein>
    <submittedName>
        <fullName evidence="2">Flagellar hook-associated protein 3 FlgL</fullName>
    </submittedName>
</protein>
<dbReference type="Pfam" id="PF00700">
    <property type="entry name" value="Flagellin_C"/>
    <property type="match status" value="1"/>
</dbReference>
<dbReference type="SUPFAM" id="SSF64518">
    <property type="entry name" value="Phase 1 flagellin"/>
    <property type="match status" value="1"/>
</dbReference>
<reference evidence="2 3" key="1">
    <citation type="submission" date="2016-10" db="EMBL/GenBank/DDBJ databases">
        <authorList>
            <person name="de Groot N.N."/>
        </authorList>
    </citation>
    <scope>NUCLEOTIDE SEQUENCE [LARGE SCALE GENOMIC DNA]</scope>
    <source>
        <strain evidence="2 3">DSM 15283</strain>
    </source>
</reference>
<proteinExistence type="predicted"/>